<reference evidence="2" key="1">
    <citation type="submission" date="2017-07" db="EMBL/GenBank/DDBJ databases">
        <title>Taro Niue Genome Assembly and Annotation.</title>
        <authorList>
            <person name="Atibalentja N."/>
            <person name="Keating K."/>
            <person name="Fields C.J."/>
        </authorList>
    </citation>
    <scope>NUCLEOTIDE SEQUENCE</scope>
    <source>
        <strain evidence="2">Niue_2</strain>
        <tissue evidence="2">Leaf</tissue>
    </source>
</reference>
<evidence type="ECO:0000313" key="2">
    <source>
        <dbReference type="EMBL" id="MQM09951.1"/>
    </source>
</evidence>
<dbReference type="EMBL" id="NMUH01004525">
    <property type="protein sequence ID" value="MQM09951.1"/>
    <property type="molecule type" value="Genomic_DNA"/>
</dbReference>
<comment type="caution">
    <text evidence="2">The sequence shown here is derived from an EMBL/GenBank/DDBJ whole genome shotgun (WGS) entry which is preliminary data.</text>
</comment>
<dbReference type="AlphaFoldDB" id="A0A843WXI3"/>
<organism evidence="2 3">
    <name type="scientific">Colocasia esculenta</name>
    <name type="common">Wild taro</name>
    <name type="synonym">Arum esculentum</name>
    <dbReference type="NCBI Taxonomy" id="4460"/>
    <lineage>
        <taxon>Eukaryota</taxon>
        <taxon>Viridiplantae</taxon>
        <taxon>Streptophyta</taxon>
        <taxon>Embryophyta</taxon>
        <taxon>Tracheophyta</taxon>
        <taxon>Spermatophyta</taxon>
        <taxon>Magnoliopsida</taxon>
        <taxon>Liliopsida</taxon>
        <taxon>Araceae</taxon>
        <taxon>Aroideae</taxon>
        <taxon>Colocasieae</taxon>
        <taxon>Colocasia</taxon>
    </lineage>
</organism>
<evidence type="ECO:0000256" key="1">
    <source>
        <dbReference type="SAM" id="SignalP"/>
    </source>
</evidence>
<dbReference type="OrthoDB" id="514967at2759"/>
<evidence type="ECO:0000313" key="3">
    <source>
        <dbReference type="Proteomes" id="UP000652761"/>
    </source>
</evidence>
<accession>A0A843WXI3</accession>
<proteinExistence type="predicted"/>
<name>A0A843WXI3_COLES</name>
<sequence>MAELAWPRPWPNWLILVFAELMSSAQVMPERRFRPRYHVGPDDLGHVSLDDAGAQIWAVHTPGGGQQMNLLVNIAPYGHMRPENSTFESTCSFSLTQPTGTCIISSKVGSIGSELYLPSGDLSMTGCTLHHDLDRLLPFKSTTAQVLNQGTEASADASNLDGAPDFRRALSLLSTDSWGSAAHPGSTPINQLVHENRAASAQTALHPNSNYWQPEQSMPHETRAAPFPLHSDGSQFQGFQLLKEPCGAAFFSSSRMN</sequence>
<dbReference type="Proteomes" id="UP000652761">
    <property type="component" value="Unassembled WGS sequence"/>
</dbReference>
<feature type="signal peptide" evidence="1">
    <location>
        <begin position="1"/>
        <end position="25"/>
    </location>
</feature>
<keyword evidence="3" id="KW-1185">Reference proteome</keyword>
<feature type="chain" id="PRO_5032684892" evidence="1">
    <location>
        <begin position="26"/>
        <end position="257"/>
    </location>
</feature>
<protein>
    <submittedName>
        <fullName evidence="2">Uncharacterized protein</fullName>
    </submittedName>
</protein>
<gene>
    <name evidence="2" type="ORF">Taro_042836</name>
</gene>
<keyword evidence="1" id="KW-0732">Signal</keyword>